<evidence type="ECO:0000313" key="3">
    <source>
        <dbReference type="EMBL" id="KIM32273.1"/>
    </source>
</evidence>
<name>A0A0C2X1Z3_SERVB</name>
<comment type="similarity">
    <text evidence="1">Belongs to the LTO1 family.</text>
</comment>
<keyword evidence="4" id="KW-1185">Reference proteome</keyword>
<dbReference type="HOGENOM" id="CLU_093191_1_1_1"/>
<dbReference type="InterPro" id="IPR019191">
    <property type="entry name" value="Essential_protein_Yae1_N"/>
</dbReference>
<protein>
    <recommendedName>
        <fullName evidence="2">Essential protein Yae1 N-terminal domain-containing protein</fullName>
    </recommendedName>
</protein>
<dbReference type="InterPro" id="IPR052436">
    <property type="entry name" value="LTO1_adapter"/>
</dbReference>
<dbReference type="Pfam" id="PF09811">
    <property type="entry name" value="Yae1_N"/>
    <property type="match status" value="1"/>
</dbReference>
<dbReference type="Proteomes" id="UP000054097">
    <property type="component" value="Unassembled WGS sequence"/>
</dbReference>
<dbReference type="OrthoDB" id="48036at2759"/>
<dbReference type="STRING" id="933852.A0A0C2X1Z3"/>
<evidence type="ECO:0000256" key="1">
    <source>
        <dbReference type="ARBA" id="ARBA00038090"/>
    </source>
</evidence>
<evidence type="ECO:0000259" key="2">
    <source>
        <dbReference type="Pfam" id="PF09811"/>
    </source>
</evidence>
<dbReference type="PANTHER" id="PTHR28532">
    <property type="entry name" value="GEO13458P1"/>
    <property type="match status" value="1"/>
</dbReference>
<dbReference type="EMBL" id="KN824280">
    <property type="protein sequence ID" value="KIM32273.1"/>
    <property type="molecule type" value="Genomic_DNA"/>
</dbReference>
<accession>A0A0C2X1Z3</accession>
<proteinExistence type="inferred from homology"/>
<reference evidence="4" key="2">
    <citation type="submission" date="2015-01" db="EMBL/GenBank/DDBJ databases">
        <title>Evolutionary Origins and Diversification of the Mycorrhizal Mutualists.</title>
        <authorList>
            <consortium name="DOE Joint Genome Institute"/>
            <consortium name="Mycorrhizal Genomics Consortium"/>
            <person name="Kohler A."/>
            <person name="Kuo A."/>
            <person name="Nagy L.G."/>
            <person name="Floudas D."/>
            <person name="Copeland A."/>
            <person name="Barry K.W."/>
            <person name="Cichocki N."/>
            <person name="Veneault-Fourrey C."/>
            <person name="LaButti K."/>
            <person name="Lindquist E.A."/>
            <person name="Lipzen A."/>
            <person name="Lundell T."/>
            <person name="Morin E."/>
            <person name="Murat C."/>
            <person name="Riley R."/>
            <person name="Ohm R."/>
            <person name="Sun H."/>
            <person name="Tunlid A."/>
            <person name="Henrissat B."/>
            <person name="Grigoriev I.V."/>
            <person name="Hibbett D.S."/>
            <person name="Martin F."/>
        </authorList>
    </citation>
    <scope>NUCLEOTIDE SEQUENCE [LARGE SCALE GENOMIC DNA]</scope>
    <source>
        <strain evidence="4">MAFF 305830</strain>
    </source>
</reference>
<organism evidence="3 4">
    <name type="scientific">Serendipita vermifera MAFF 305830</name>
    <dbReference type="NCBI Taxonomy" id="933852"/>
    <lineage>
        <taxon>Eukaryota</taxon>
        <taxon>Fungi</taxon>
        <taxon>Dikarya</taxon>
        <taxon>Basidiomycota</taxon>
        <taxon>Agaricomycotina</taxon>
        <taxon>Agaricomycetes</taxon>
        <taxon>Sebacinales</taxon>
        <taxon>Serendipitaceae</taxon>
        <taxon>Serendipita</taxon>
    </lineage>
</organism>
<dbReference type="AlphaFoldDB" id="A0A0C2X1Z3"/>
<gene>
    <name evidence="3" type="ORF">M408DRAFT_216201</name>
</gene>
<feature type="domain" description="Essential protein Yae1 N-terminal" evidence="2">
    <location>
        <begin position="19"/>
        <end position="57"/>
    </location>
</feature>
<sequence length="186" mass="20170">MDIDLGDLVDLEQQFYDVGYKEGTEHGRVHGLIEGRALGKEKGFEMWEEVGFYLGFATTWKSLLERQQEPNAKIVSHLSHLMELAGSFPMYNPLRGSSDIHETSTTPEIDIAGLLSRMRGRYRVACSGLGVRPRLPSSSVIDAPASSIVEGEPEIPVAESNSGPGNNSIWSFADASKKAGAGGLAF</sequence>
<reference evidence="3 4" key="1">
    <citation type="submission" date="2014-04" db="EMBL/GenBank/DDBJ databases">
        <authorList>
            <consortium name="DOE Joint Genome Institute"/>
            <person name="Kuo A."/>
            <person name="Zuccaro A."/>
            <person name="Kohler A."/>
            <person name="Nagy L.G."/>
            <person name="Floudas D."/>
            <person name="Copeland A."/>
            <person name="Barry K.W."/>
            <person name="Cichocki N."/>
            <person name="Veneault-Fourrey C."/>
            <person name="LaButti K."/>
            <person name="Lindquist E.A."/>
            <person name="Lipzen A."/>
            <person name="Lundell T."/>
            <person name="Morin E."/>
            <person name="Murat C."/>
            <person name="Sun H."/>
            <person name="Tunlid A."/>
            <person name="Henrissat B."/>
            <person name="Grigoriev I.V."/>
            <person name="Hibbett D.S."/>
            <person name="Martin F."/>
            <person name="Nordberg H.P."/>
            <person name="Cantor M.N."/>
            <person name="Hua S.X."/>
        </authorList>
    </citation>
    <scope>NUCLEOTIDE SEQUENCE [LARGE SCALE GENOMIC DNA]</scope>
    <source>
        <strain evidence="3 4">MAFF 305830</strain>
    </source>
</reference>
<evidence type="ECO:0000313" key="4">
    <source>
        <dbReference type="Proteomes" id="UP000054097"/>
    </source>
</evidence>
<dbReference type="PANTHER" id="PTHR28532:SF1">
    <property type="entry name" value="ORAL CANCER OVEREXPRESSED 1"/>
    <property type="match status" value="1"/>
</dbReference>